<organism evidence="2 3">
    <name type="scientific">Streptomyces shenzhenensis</name>
    <dbReference type="NCBI Taxonomy" id="943815"/>
    <lineage>
        <taxon>Bacteria</taxon>
        <taxon>Bacillati</taxon>
        <taxon>Actinomycetota</taxon>
        <taxon>Actinomycetes</taxon>
        <taxon>Kitasatosporales</taxon>
        <taxon>Streptomycetaceae</taxon>
        <taxon>Streptomyces</taxon>
    </lineage>
</organism>
<dbReference type="RefSeq" id="WP_121891423.1">
    <property type="nucleotide sequence ID" value="NZ_PENI01000014.1"/>
</dbReference>
<sequence>MSRDRTARLRIRQFLAASGPVVDPSGYATGVLKDAIGYSGSSVAFIQLIATMDREGEIAREIRGKRTYKIEGLGVPPTPSAGALAPTEPTSGTATVAVPGQPSIEIDYKLLAQALIRELLVTTAAAQGAPVAVSSVNEDQLQAERDEYARRLELARAQLDELLGQPISAGLRGDDAAAGRTTD</sequence>
<evidence type="ECO:0000256" key="1">
    <source>
        <dbReference type="SAM" id="Coils"/>
    </source>
</evidence>
<name>A0A3M0I3L1_9ACTN</name>
<proteinExistence type="predicted"/>
<gene>
    <name evidence="2" type="ORF">CTZ28_22020</name>
</gene>
<comment type="caution">
    <text evidence="2">The sequence shown here is derived from an EMBL/GenBank/DDBJ whole genome shotgun (WGS) entry which is preliminary data.</text>
</comment>
<feature type="coiled-coil region" evidence="1">
    <location>
        <begin position="138"/>
        <end position="165"/>
    </location>
</feature>
<keyword evidence="3" id="KW-1185">Reference proteome</keyword>
<dbReference type="EMBL" id="PENI01000014">
    <property type="protein sequence ID" value="RMB83797.1"/>
    <property type="molecule type" value="Genomic_DNA"/>
</dbReference>
<reference evidence="2 3" key="1">
    <citation type="submission" date="2017-11" db="EMBL/GenBank/DDBJ databases">
        <title>Draft genome of actinobacteria isolated from guarana (Paullinia cupana (Mart.) Ducke.</title>
        <authorList>
            <person name="Siqueira K.A."/>
            <person name="Liotti R.G."/>
            <person name="Mendes T.A.O."/>
            <person name="Soares M.A."/>
        </authorList>
    </citation>
    <scope>NUCLEOTIDE SEQUENCE [LARGE SCALE GENOMIC DNA]</scope>
    <source>
        <strain evidence="2 3">193</strain>
    </source>
</reference>
<dbReference type="OrthoDB" id="4580812at2"/>
<evidence type="ECO:0000313" key="3">
    <source>
        <dbReference type="Proteomes" id="UP000270471"/>
    </source>
</evidence>
<accession>A0A3M0I3L1</accession>
<protein>
    <submittedName>
        <fullName evidence="2">Uncharacterized protein</fullName>
    </submittedName>
</protein>
<dbReference type="Proteomes" id="UP000270471">
    <property type="component" value="Unassembled WGS sequence"/>
</dbReference>
<keyword evidence="1" id="KW-0175">Coiled coil</keyword>
<evidence type="ECO:0000313" key="2">
    <source>
        <dbReference type="EMBL" id="RMB83797.1"/>
    </source>
</evidence>
<dbReference type="AlphaFoldDB" id="A0A3M0I3L1"/>